<reference evidence="3 4" key="1">
    <citation type="journal article" date="2017" name="Nature">
        <title>The Apostasia genome and the evolution of orchids.</title>
        <authorList>
            <person name="Zhang G.Q."/>
            <person name="Liu K.W."/>
            <person name="Li Z."/>
            <person name="Lohaus R."/>
            <person name="Hsiao Y.Y."/>
            <person name="Niu S.C."/>
            <person name="Wang J.Y."/>
            <person name="Lin Y.C."/>
            <person name="Xu Q."/>
            <person name="Chen L.J."/>
            <person name="Yoshida K."/>
            <person name="Fujiwara S."/>
            <person name="Wang Z.W."/>
            <person name="Zhang Y.Q."/>
            <person name="Mitsuda N."/>
            <person name="Wang M."/>
            <person name="Liu G.H."/>
            <person name="Pecoraro L."/>
            <person name="Huang H.X."/>
            <person name="Xiao X.J."/>
            <person name="Lin M."/>
            <person name="Wu X.Y."/>
            <person name="Wu W.L."/>
            <person name="Chen Y.Y."/>
            <person name="Chang S.B."/>
            <person name="Sakamoto S."/>
            <person name="Ohme-Takagi M."/>
            <person name="Yagi M."/>
            <person name="Zeng S.J."/>
            <person name="Shen C.Y."/>
            <person name="Yeh C.M."/>
            <person name="Luo Y.B."/>
            <person name="Tsai W.C."/>
            <person name="Van de Peer Y."/>
            <person name="Liu Z.J."/>
        </authorList>
    </citation>
    <scope>NUCLEOTIDE SEQUENCE [LARGE SCALE GENOMIC DNA]</scope>
    <source>
        <strain evidence="4">cv. Shenzhen</strain>
        <tissue evidence="3">Stem</tissue>
    </source>
</reference>
<dbReference type="AlphaFoldDB" id="A0A2I0AQ56"/>
<protein>
    <submittedName>
        <fullName evidence="3">Auxin-repressed 12.5 kDa protein</fullName>
    </submittedName>
</protein>
<evidence type="ECO:0000256" key="2">
    <source>
        <dbReference type="SAM" id="MobiDB-lite"/>
    </source>
</evidence>
<dbReference type="EMBL" id="KZ451961">
    <property type="protein sequence ID" value="PKA57691.1"/>
    <property type="molecule type" value="Genomic_DNA"/>
</dbReference>
<evidence type="ECO:0000313" key="3">
    <source>
        <dbReference type="EMBL" id="PKA57691.1"/>
    </source>
</evidence>
<keyword evidence="4" id="KW-1185">Reference proteome</keyword>
<feature type="region of interest" description="Disordered" evidence="2">
    <location>
        <begin position="62"/>
        <end position="120"/>
    </location>
</feature>
<feature type="compositionally biased region" description="Low complexity" evidence="2">
    <location>
        <begin position="66"/>
        <end position="88"/>
    </location>
</feature>
<dbReference type="Proteomes" id="UP000236161">
    <property type="component" value="Unassembled WGS sequence"/>
</dbReference>
<dbReference type="InterPro" id="IPR008406">
    <property type="entry name" value="DRM/ARP"/>
</dbReference>
<dbReference type="PANTHER" id="PTHR33565:SF20">
    <property type="entry name" value="DORMANCY-ASSOCIATED PROTEIN HOMOLOG 4"/>
    <property type="match status" value="1"/>
</dbReference>
<evidence type="ECO:0000256" key="1">
    <source>
        <dbReference type="ARBA" id="ARBA00010502"/>
    </source>
</evidence>
<organism evidence="3 4">
    <name type="scientific">Apostasia shenzhenica</name>
    <dbReference type="NCBI Taxonomy" id="1088818"/>
    <lineage>
        <taxon>Eukaryota</taxon>
        <taxon>Viridiplantae</taxon>
        <taxon>Streptophyta</taxon>
        <taxon>Embryophyta</taxon>
        <taxon>Tracheophyta</taxon>
        <taxon>Spermatophyta</taxon>
        <taxon>Magnoliopsida</taxon>
        <taxon>Liliopsida</taxon>
        <taxon>Asparagales</taxon>
        <taxon>Orchidaceae</taxon>
        <taxon>Apostasioideae</taxon>
        <taxon>Apostasia</taxon>
    </lineage>
</organism>
<evidence type="ECO:0000313" key="4">
    <source>
        <dbReference type="Proteomes" id="UP000236161"/>
    </source>
</evidence>
<dbReference type="Pfam" id="PF05564">
    <property type="entry name" value="Auxin_repressed"/>
    <property type="match status" value="1"/>
</dbReference>
<dbReference type="STRING" id="1088818.A0A2I0AQ56"/>
<accession>A0A2I0AQ56</accession>
<sequence>MGLLEKLWDDTVAGPRPETGLGRLRRPASFSFRLNPCKEGDGDGGFGEKLTEEAPRVTRSIMIRRPAGCPSPTGSSPPVSPFSGGEESNGFPRKSSSDAYERGVGARGRLAKSPSPPHEV</sequence>
<comment type="similarity">
    <text evidence="1">Belongs to the DRM1/ARP family.</text>
</comment>
<feature type="region of interest" description="Disordered" evidence="2">
    <location>
        <begin position="1"/>
        <end position="24"/>
    </location>
</feature>
<dbReference type="PANTHER" id="PTHR33565">
    <property type="entry name" value="DORMANCY-ASSOCIATED PROTEIN 1"/>
    <property type="match status" value="1"/>
</dbReference>
<name>A0A2I0AQ56_9ASPA</name>
<gene>
    <name evidence="3" type="ORF">AXF42_Ash016737</name>
</gene>
<dbReference type="OrthoDB" id="1912652at2759"/>
<proteinExistence type="inferred from homology"/>